<feature type="compositionally biased region" description="Acidic residues" evidence="1">
    <location>
        <begin position="80"/>
        <end position="93"/>
    </location>
</feature>
<dbReference type="AlphaFoldDB" id="A0AAN9XGD6"/>
<keyword evidence="3" id="KW-1185">Reference proteome</keyword>
<feature type="compositionally biased region" description="Basic residues" evidence="1">
    <location>
        <begin position="103"/>
        <end position="112"/>
    </location>
</feature>
<feature type="compositionally biased region" description="Low complexity" evidence="1">
    <location>
        <begin position="58"/>
        <end position="73"/>
    </location>
</feature>
<name>A0AAN9XGD6_PSOTE</name>
<accession>A0AAN9XGD6</accession>
<protein>
    <submittedName>
        <fullName evidence="2">Uncharacterized protein</fullName>
    </submittedName>
</protein>
<evidence type="ECO:0000313" key="2">
    <source>
        <dbReference type="EMBL" id="KAK7391254.1"/>
    </source>
</evidence>
<sequence length="112" mass="12662">MITIQTQGSKIQLCPQISHIDTLSPSIKASQHHPSKPLNIYQRTKDPQPTPSLPTATNNNNNNNKNSNSSSSKYNKKEKEEDDDDDKEEEEEGQQQLVTAVGRKAKRWKGFE</sequence>
<gene>
    <name evidence="2" type="ORF">VNO78_19667</name>
</gene>
<dbReference type="Proteomes" id="UP001386955">
    <property type="component" value="Unassembled WGS sequence"/>
</dbReference>
<reference evidence="2 3" key="1">
    <citation type="submission" date="2024-01" db="EMBL/GenBank/DDBJ databases">
        <title>The genomes of 5 underutilized Papilionoideae crops provide insights into root nodulation and disease resistanc.</title>
        <authorList>
            <person name="Jiang F."/>
        </authorList>
    </citation>
    <scope>NUCLEOTIDE SEQUENCE [LARGE SCALE GENOMIC DNA]</scope>
    <source>
        <strain evidence="2">DUOXIRENSHENG_FW03</strain>
        <tissue evidence="2">Leaves</tissue>
    </source>
</reference>
<comment type="caution">
    <text evidence="2">The sequence shown here is derived from an EMBL/GenBank/DDBJ whole genome shotgun (WGS) entry which is preliminary data.</text>
</comment>
<proteinExistence type="predicted"/>
<dbReference type="EMBL" id="JAYMYS010000005">
    <property type="protein sequence ID" value="KAK7391254.1"/>
    <property type="molecule type" value="Genomic_DNA"/>
</dbReference>
<feature type="region of interest" description="Disordered" evidence="1">
    <location>
        <begin position="24"/>
        <end position="112"/>
    </location>
</feature>
<evidence type="ECO:0000313" key="3">
    <source>
        <dbReference type="Proteomes" id="UP001386955"/>
    </source>
</evidence>
<organism evidence="2 3">
    <name type="scientific">Psophocarpus tetragonolobus</name>
    <name type="common">Winged bean</name>
    <name type="synonym">Dolichos tetragonolobus</name>
    <dbReference type="NCBI Taxonomy" id="3891"/>
    <lineage>
        <taxon>Eukaryota</taxon>
        <taxon>Viridiplantae</taxon>
        <taxon>Streptophyta</taxon>
        <taxon>Embryophyta</taxon>
        <taxon>Tracheophyta</taxon>
        <taxon>Spermatophyta</taxon>
        <taxon>Magnoliopsida</taxon>
        <taxon>eudicotyledons</taxon>
        <taxon>Gunneridae</taxon>
        <taxon>Pentapetalae</taxon>
        <taxon>rosids</taxon>
        <taxon>fabids</taxon>
        <taxon>Fabales</taxon>
        <taxon>Fabaceae</taxon>
        <taxon>Papilionoideae</taxon>
        <taxon>50 kb inversion clade</taxon>
        <taxon>NPAAA clade</taxon>
        <taxon>indigoferoid/millettioid clade</taxon>
        <taxon>Phaseoleae</taxon>
        <taxon>Psophocarpus</taxon>
    </lineage>
</organism>
<evidence type="ECO:0000256" key="1">
    <source>
        <dbReference type="SAM" id="MobiDB-lite"/>
    </source>
</evidence>